<evidence type="ECO:0000259" key="2">
    <source>
        <dbReference type="Pfam" id="PF19259"/>
    </source>
</evidence>
<reference evidence="3" key="1">
    <citation type="submission" date="2020-07" db="EMBL/GenBank/DDBJ databases">
        <authorList>
            <person name="Lin J."/>
        </authorList>
    </citation>
    <scope>NUCLEOTIDE SEQUENCE</scope>
</reference>
<dbReference type="GO" id="GO:0006508">
    <property type="term" value="P:proteolysis"/>
    <property type="evidence" value="ECO:0007669"/>
    <property type="project" value="InterPro"/>
</dbReference>
<accession>A0A6V7QJT1</accession>
<dbReference type="EMBL" id="LR862136">
    <property type="protein sequence ID" value="CAD1843422.1"/>
    <property type="molecule type" value="Genomic_DNA"/>
</dbReference>
<proteinExistence type="predicted"/>
<feature type="region of interest" description="Disordered" evidence="1">
    <location>
        <begin position="1"/>
        <end position="79"/>
    </location>
</feature>
<dbReference type="Gene3D" id="2.40.70.10">
    <property type="entry name" value="Acid Proteases"/>
    <property type="match status" value="1"/>
</dbReference>
<dbReference type="PROSITE" id="PS00141">
    <property type="entry name" value="ASP_PROTEASE"/>
    <property type="match status" value="1"/>
</dbReference>
<feature type="domain" description="Ty3 transposon capsid-like protein" evidence="2">
    <location>
        <begin position="116"/>
        <end position="252"/>
    </location>
</feature>
<protein>
    <recommendedName>
        <fullName evidence="2">Ty3 transposon capsid-like protein domain-containing protein</fullName>
    </recommendedName>
</protein>
<dbReference type="InterPro" id="IPR001969">
    <property type="entry name" value="Aspartic_peptidase_AS"/>
</dbReference>
<dbReference type="PANTHER" id="PTHR15503:SF40">
    <property type="match status" value="1"/>
</dbReference>
<dbReference type="InterPro" id="IPR045358">
    <property type="entry name" value="Ty3_capsid"/>
</dbReference>
<dbReference type="Pfam" id="PF19259">
    <property type="entry name" value="Ty3_capsid"/>
    <property type="match status" value="1"/>
</dbReference>
<gene>
    <name evidence="3" type="ORF">CB5_LOCUS26633</name>
</gene>
<dbReference type="Pfam" id="PF08284">
    <property type="entry name" value="RVP_2"/>
    <property type="match status" value="1"/>
</dbReference>
<sequence length="539" mass="60866">MMTTQPLPSSSESTGKSTASNVSLTIREGQQPVGNRQGEDGQGNPSEPFSSPRKVEEQQGRPNPFQAQERVEEQQGRPNYYVPYPKLDFLNFCGEEPREWSGKCEQYFRIYQIPEPQWVEVATMHFSGKAHRWKEGYLIDKPNITWEELSEAVCKRFGDSGIGRYVREFNKLTQTSTVEKYQERFEDLRAKMLFLNPTLSERHFIESYISGLKEELVPFIDLSHPTTLEEVYEQAILNEQALSIIMRKSRTGYRAPVGTATGNSGYKHRKAAGLCYRCGEKYQPGHQCQSKTLHLISGHEEPDEVFDERLLQEVEEEEQPPAGEEREESGVSIHALSGQHHHDTIKVQGEVDGKAVTILIDTGSTHSFIDFQVAKEVKAHMTGASPLTVTVANGHKVVSKLKCTDFKWTMQGEPFQFELRVIRLDGSSIILGIDWLRTYGKVTFEYSNLLVTFIKEGKQISLKGISEGSKMEEAAAELKAITAVQWYKAGLEGNCCAIGHYYSSETLEEEKGIPLPVGQVLTKFEEIFQEPKGLPPSRN</sequence>
<dbReference type="CDD" id="cd00303">
    <property type="entry name" value="retropepsin_like"/>
    <property type="match status" value="1"/>
</dbReference>
<dbReference type="GO" id="GO:0004190">
    <property type="term" value="F:aspartic-type endopeptidase activity"/>
    <property type="evidence" value="ECO:0007669"/>
    <property type="project" value="InterPro"/>
</dbReference>
<evidence type="ECO:0000313" key="3">
    <source>
        <dbReference type="EMBL" id="CAD1843422.1"/>
    </source>
</evidence>
<dbReference type="AlphaFoldDB" id="A0A6V7QJT1"/>
<organism evidence="3">
    <name type="scientific">Ananas comosus var. bracteatus</name>
    <name type="common">red pineapple</name>
    <dbReference type="NCBI Taxonomy" id="296719"/>
    <lineage>
        <taxon>Eukaryota</taxon>
        <taxon>Viridiplantae</taxon>
        <taxon>Streptophyta</taxon>
        <taxon>Embryophyta</taxon>
        <taxon>Tracheophyta</taxon>
        <taxon>Spermatophyta</taxon>
        <taxon>Magnoliopsida</taxon>
        <taxon>Liliopsida</taxon>
        <taxon>Poales</taxon>
        <taxon>Bromeliaceae</taxon>
        <taxon>Bromelioideae</taxon>
        <taxon>Ananas</taxon>
    </lineage>
</organism>
<evidence type="ECO:0000256" key="1">
    <source>
        <dbReference type="SAM" id="MobiDB-lite"/>
    </source>
</evidence>
<feature type="compositionally biased region" description="Low complexity" evidence="1">
    <location>
        <begin position="9"/>
        <end position="20"/>
    </location>
</feature>
<dbReference type="InterPro" id="IPR032567">
    <property type="entry name" value="RTL1-rel"/>
</dbReference>
<dbReference type="PANTHER" id="PTHR15503">
    <property type="entry name" value="LDOC1 RELATED"/>
    <property type="match status" value="1"/>
</dbReference>
<name>A0A6V7QJT1_ANACO</name>
<dbReference type="InterPro" id="IPR021109">
    <property type="entry name" value="Peptidase_aspartic_dom_sf"/>
</dbReference>
<dbReference type="SUPFAM" id="SSF50630">
    <property type="entry name" value="Acid proteases"/>
    <property type="match status" value="1"/>
</dbReference>